<evidence type="ECO:0000313" key="1">
    <source>
        <dbReference type="EMBL" id="KAF2689293.1"/>
    </source>
</evidence>
<gene>
    <name evidence="1" type="ORF">K458DRAFT_413590</name>
</gene>
<name>A0A6G1JGM4_9PLEO</name>
<keyword evidence="2" id="KW-1185">Reference proteome</keyword>
<reference evidence="1" key="1">
    <citation type="journal article" date="2020" name="Stud. Mycol.">
        <title>101 Dothideomycetes genomes: a test case for predicting lifestyles and emergence of pathogens.</title>
        <authorList>
            <person name="Haridas S."/>
            <person name="Albert R."/>
            <person name="Binder M."/>
            <person name="Bloem J."/>
            <person name="Labutti K."/>
            <person name="Salamov A."/>
            <person name="Andreopoulos B."/>
            <person name="Baker S."/>
            <person name="Barry K."/>
            <person name="Bills G."/>
            <person name="Bluhm B."/>
            <person name="Cannon C."/>
            <person name="Castanera R."/>
            <person name="Culley D."/>
            <person name="Daum C."/>
            <person name="Ezra D."/>
            <person name="Gonzalez J."/>
            <person name="Henrissat B."/>
            <person name="Kuo A."/>
            <person name="Liang C."/>
            <person name="Lipzen A."/>
            <person name="Lutzoni F."/>
            <person name="Magnuson J."/>
            <person name="Mondo S."/>
            <person name="Nolan M."/>
            <person name="Ohm R."/>
            <person name="Pangilinan J."/>
            <person name="Park H.-J."/>
            <person name="Ramirez L."/>
            <person name="Alfaro M."/>
            <person name="Sun H."/>
            <person name="Tritt A."/>
            <person name="Yoshinaga Y."/>
            <person name="Zwiers L.-H."/>
            <person name="Turgeon B."/>
            <person name="Goodwin S."/>
            <person name="Spatafora J."/>
            <person name="Crous P."/>
            <person name="Grigoriev I."/>
        </authorList>
    </citation>
    <scope>NUCLEOTIDE SEQUENCE</scope>
    <source>
        <strain evidence="1">CBS 122367</strain>
    </source>
</reference>
<accession>A0A6G1JGM4</accession>
<dbReference type="SUPFAM" id="SSF55729">
    <property type="entry name" value="Acyl-CoA N-acyltransferases (Nat)"/>
    <property type="match status" value="1"/>
</dbReference>
<dbReference type="EMBL" id="MU005572">
    <property type="protein sequence ID" value="KAF2689293.1"/>
    <property type="molecule type" value="Genomic_DNA"/>
</dbReference>
<proteinExistence type="predicted"/>
<dbReference type="CDD" id="cd04301">
    <property type="entry name" value="NAT_SF"/>
    <property type="match status" value="1"/>
</dbReference>
<dbReference type="PANTHER" id="PTHR42791">
    <property type="entry name" value="GNAT FAMILY ACETYLTRANSFERASE"/>
    <property type="match status" value="1"/>
</dbReference>
<sequence>MSSEPVVPSFDGLRLATMDDLPRIATVAAAGFFHSPTFQFQRGRYAEYPDDTLLSYWKDYHASILDPGCIVLVAEDKLVDAEGEKVYDALWGAAAYTPGAGPLGVEVVVGVASIIMKPDSCYKGRFQTKGHADGSALRTALLDLSRDQCKEANRIYSEATGPAKAKYLAGHMRLSTLAIHPAYWRRGHATRFISWCTRLADLEGCLLGISAVPMGATLAARAGFEERELVRVKRLCMHNETGRKDEPNVGDVELWIAIRQPSSCPVSDESATSSDSQL</sequence>
<dbReference type="PANTHER" id="PTHR42791:SF2">
    <property type="entry name" value="N-ACETYLTRANSFERASE DOMAIN-CONTAINING PROTEIN"/>
    <property type="match status" value="1"/>
</dbReference>
<dbReference type="Gene3D" id="3.40.630.30">
    <property type="match status" value="1"/>
</dbReference>
<organism evidence="1 2">
    <name type="scientific">Lentithecium fluviatile CBS 122367</name>
    <dbReference type="NCBI Taxonomy" id="1168545"/>
    <lineage>
        <taxon>Eukaryota</taxon>
        <taxon>Fungi</taxon>
        <taxon>Dikarya</taxon>
        <taxon>Ascomycota</taxon>
        <taxon>Pezizomycotina</taxon>
        <taxon>Dothideomycetes</taxon>
        <taxon>Pleosporomycetidae</taxon>
        <taxon>Pleosporales</taxon>
        <taxon>Massarineae</taxon>
        <taxon>Lentitheciaceae</taxon>
        <taxon>Lentithecium</taxon>
    </lineage>
</organism>
<evidence type="ECO:0008006" key="3">
    <source>
        <dbReference type="Google" id="ProtNLM"/>
    </source>
</evidence>
<dbReference type="AlphaFoldDB" id="A0A6G1JGM4"/>
<dbReference type="Proteomes" id="UP000799291">
    <property type="component" value="Unassembled WGS sequence"/>
</dbReference>
<evidence type="ECO:0000313" key="2">
    <source>
        <dbReference type="Proteomes" id="UP000799291"/>
    </source>
</evidence>
<protein>
    <recommendedName>
        <fullName evidence="3">N-acetyltransferase domain-containing protein</fullName>
    </recommendedName>
</protein>
<dbReference type="InterPro" id="IPR016181">
    <property type="entry name" value="Acyl_CoA_acyltransferase"/>
</dbReference>
<dbReference type="InterPro" id="IPR052523">
    <property type="entry name" value="Trichothecene_AcTrans"/>
</dbReference>
<dbReference type="OrthoDB" id="4738875at2759"/>